<dbReference type="OrthoDB" id="9793440at2"/>
<dbReference type="RefSeq" id="WP_082706335.1">
    <property type="nucleotide sequence ID" value="NZ_AP014945.1"/>
</dbReference>
<dbReference type="EMBL" id="AP014945">
    <property type="protein sequence ID" value="BAU23589.1"/>
    <property type="molecule type" value="Genomic_DNA"/>
</dbReference>
<evidence type="ECO:0000313" key="1">
    <source>
        <dbReference type="EMBL" id="BAU23589.1"/>
    </source>
</evidence>
<dbReference type="Pfam" id="PF10096">
    <property type="entry name" value="DUF2334"/>
    <property type="match status" value="1"/>
</dbReference>
<dbReference type="AlphaFoldDB" id="A0A0U5BXW5"/>
<name>A0A0U5BXW5_9BACT</name>
<evidence type="ECO:0000313" key="2">
    <source>
        <dbReference type="Proteomes" id="UP000068196"/>
    </source>
</evidence>
<dbReference type="CDD" id="cd11374">
    <property type="entry name" value="CE4_u10"/>
    <property type="match status" value="1"/>
</dbReference>
<dbReference type="KEGG" id="cthi:THC_1218"/>
<dbReference type="GO" id="GO:0005975">
    <property type="term" value="P:carbohydrate metabolic process"/>
    <property type="evidence" value="ECO:0007669"/>
    <property type="project" value="InterPro"/>
</dbReference>
<dbReference type="InterPro" id="IPR018763">
    <property type="entry name" value="DUF2334"/>
</dbReference>
<dbReference type="InterPro" id="IPR011330">
    <property type="entry name" value="Glyco_hydro/deAcase_b/a-brl"/>
</dbReference>
<dbReference type="STRING" id="1653476.THC_1218"/>
<reference evidence="2" key="2">
    <citation type="journal article" date="2016" name="Int. J. Syst. Evol. Microbiol.">
        <title>Caldimicrobium thiodismutans sp. nov., a sulfur-disproportionating bacterium isolated from a hot spring.</title>
        <authorList>
            <person name="Kojima H."/>
            <person name="Umezawa K."/>
            <person name="Fukui M."/>
        </authorList>
    </citation>
    <scope>NUCLEOTIDE SEQUENCE [LARGE SCALE GENOMIC DNA]</scope>
    <source>
        <strain evidence="2">TF1</strain>
    </source>
</reference>
<dbReference type="Proteomes" id="UP000068196">
    <property type="component" value="Chromosome"/>
</dbReference>
<organism evidence="1 2">
    <name type="scientific">Caldimicrobium thiodismutans</name>
    <dbReference type="NCBI Taxonomy" id="1653476"/>
    <lineage>
        <taxon>Bacteria</taxon>
        <taxon>Pseudomonadati</taxon>
        <taxon>Thermodesulfobacteriota</taxon>
        <taxon>Thermodesulfobacteria</taxon>
        <taxon>Thermodesulfobacteriales</taxon>
        <taxon>Thermodesulfobacteriaceae</taxon>
        <taxon>Caldimicrobium</taxon>
    </lineage>
</organism>
<evidence type="ECO:0008006" key="3">
    <source>
        <dbReference type="Google" id="ProtNLM"/>
    </source>
</evidence>
<gene>
    <name evidence="1" type="ORF">THC_1218</name>
</gene>
<dbReference type="SUPFAM" id="SSF88713">
    <property type="entry name" value="Glycoside hydrolase/deacetylase"/>
    <property type="match status" value="1"/>
</dbReference>
<sequence length="245" mass="28499">MPMEKCAIVELHDVSPHYYDEIAQAIELLAVCGIEKYSLLLVPNFWDKAPIYKYTSFVKAIFSTGQELVLHGYNHKGKGIRLRDLLWTYGEGEFGGLTLSETYSRIEKTLEMVSFLDMKFEFFVPPAWIGNRYLEDVLYSFEFKAVAYRKGIKHLDTGALYTCPVITFSNRPLLSQLSITFGPALFRLYQDSPILRLALHPRDFRDKRKIKLWRFLLAKTKKTRRLISYEELFSKSRLAPSLQGF</sequence>
<reference evidence="1 2" key="1">
    <citation type="journal article" date="2016" name="Int. J. Syst. Evol. Microbiol.">
        <title>Caldimicrobium thiodismutans sp. nov., a sulfur-disproportionating bacterium isolated from a hot spring, and emended description of the genus Caldimicrobium.</title>
        <authorList>
            <person name="Kojima H."/>
            <person name="Umezawa K."/>
            <person name="Fukui M."/>
        </authorList>
    </citation>
    <scope>NUCLEOTIDE SEQUENCE [LARGE SCALE GENOMIC DNA]</scope>
    <source>
        <strain evidence="1 2">TF1</strain>
    </source>
</reference>
<protein>
    <recommendedName>
        <fullName evidence="3">DUF2334 domain-containing protein</fullName>
    </recommendedName>
</protein>
<keyword evidence="2" id="KW-1185">Reference proteome</keyword>
<accession>A0A0U5BXW5</accession>
<proteinExistence type="predicted"/>